<dbReference type="InterPro" id="IPR046349">
    <property type="entry name" value="C1-like_sf"/>
</dbReference>
<dbReference type="CDD" id="cd12687">
    <property type="entry name" value="RRM1_PTBPH3"/>
    <property type="match status" value="1"/>
</dbReference>
<dbReference type="Pfam" id="PF13893">
    <property type="entry name" value="RRM_5"/>
    <property type="match status" value="1"/>
</dbReference>
<dbReference type="Gene3D" id="3.30.70.330">
    <property type="match status" value="4"/>
</dbReference>
<evidence type="ECO:0000256" key="1">
    <source>
        <dbReference type="ARBA" id="ARBA00022737"/>
    </source>
</evidence>
<comment type="caution">
    <text evidence="6">The sequence shown here is derived from an EMBL/GenBank/DDBJ whole genome shotgun (WGS) entry which is preliminary data.</text>
</comment>
<dbReference type="PROSITE" id="PS50102">
    <property type="entry name" value="RRM"/>
    <property type="match status" value="3"/>
</dbReference>
<dbReference type="PANTHER" id="PTHR15592">
    <property type="entry name" value="MATRIN 3/NUCLEAR PROTEIN 220-RELATED"/>
    <property type="match status" value="1"/>
</dbReference>
<feature type="domain" description="RRM" evidence="5">
    <location>
        <begin position="827"/>
        <end position="901"/>
    </location>
</feature>
<gene>
    <name evidence="6" type="ORF">MERR_LOCUS11644</name>
</gene>
<evidence type="ECO:0000256" key="2">
    <source>
        <dbReference type="ARBA" id="ARBA00022884"/>
    </source>
</evidence>
<feature type="domain" description="RRM" evidence="5">
    <location>
        <begin position="478"/>
        <end position="552"/>
    </location>
</feature>
<dbReference type="FunFam" id="3.30.70.330:FF:000883">
    <property type="entry name" value="Polypyrimidine tract-binding protein 3"/>
    <property type="match status" value="1"/>
</dbReference>
<proteinExistence type="predicted"/>
<dbReference type="SMART" id="SM00360">
    <property type="entry name" value="RRM"/>
    <property type="match status" value="4"/>
</dbReference>
<feature type="region of interest" description="Disordered" evidence="4">
    <location>
        <begin position="659"/>
        <end position="684"/>
    </location>
</feature>
<evidence type="ECO:0000313" key="6">
    <source>
        <dbReference type="EMBL" id="CAA7024409.1"/>
    </source>
</evidence>
<accession>A0A6D2I873</accession>
<organism evidence="6 7">
    <name type="scientific">Microthlaspi erraticum</name>
    <dbReference type="NCBI Taxonomy" id="1685480"/>
    <lineage>
        <taxon>Eukaryota</taxon>
        <taxon>Viridiplantae</taxon>
        <taxon>Streptophyta</taxon>
        <taxon>Embryophyta</taxon>
        <taxon>Tracheophyta</taxon>
        <taxon>Spermatophyta</taxon>
        <taxon>Magnoliopsida</taxon>
        <taxon>eudicotyledons</taxon>
        <taxon>Gunneridae</taxon>
        <taxon>Pentapetalae</taxon>
        <taxon>rosids</taxon>
        <taxon>malvids</taxon>
        <taxon>Brassicales</taxon>
        <taxon>Brassicaceae</taxon>
        <taxon>Coluteocarpeae</taxon>
        <taxon>Microthlaspi</taxon>
    </lineage>
</organism>
<keyword evidence="1" id="KW-0677">Repeat</keyword>
<dbReference type="AlphaFoldDB" id="A0A6D2I873"/>
<dbReference type="EMBL" id="CACVBM020000888">
    <property type="protein sequence ID" value="CAA7024409.1"/>
    <property type="molecule type" value="Genomic_DNA"/>
</dbReference>
<dbReference type="InterPro" id="IPR012677">
    <property type="entry name" value="Nucleotide-bd_a/b_plait_sf"/>
</dbReference>
<feature type="compositionally biased region" description="Polar residues" evidence="4">
    <location>
        <begin position="659"/>
        <end position="671"/>
    </location>
</feature>
<dbReference type="InterPro" id="IPR034795">
    <property type="entry name" value="PTBPH3_RRM1"/>
</dbReference>
<evidence type="ECO:0000256" key="4">
    <source>
        <dbReference type="SAM" id="MobiDB-lite"/>
    </source>
</evidence>
<protein>
    <recommendedName>
        <fullName evidence="5">RRM domain-containing protein</fullName>
    </recommendedName>
</protein>
<dbReference type="InterPro" id="IPR035979">
    <property type="entry name" value="RBD_domain_sf"/>
</dbReference>
<evidence type="ECO:0000259" key="5">
    <source>
        <dbReference type="PROSITE" id="PS50102"/>
    </source>
</evidence>
<dbReference type="Pfam" id="PF00076">
    <property type="entry name" value="RRM_1"/>
    <property type="match status" value="2"/>
</dbReference>
<dbReference type="InterPro" id="IPR021790">
    <property type="entry name" value="PTBP1-like_RRM2"/>
</dbReference>
<dbReference type="Pfam" id="PF03107">
    <property type="entry name" value="C1_2"/>
    <property type="match status" value="5"/>
</dbReference>
<dbReference type="InterPro" id="IPR004146">
    <property type="entry name" value="DC1"/>
</dbReference>
<evidence type="ECO:0000256" key="3">
    <source>
        <dbReference type="PROSITE-ProRule" id="PRU00176"/>
    </source>
</evidence>
<keyword evidence="7" id="KW-1185">Reference proteome</keyword>
<dbReference type="InterPro" id="IPR034797">
    <property type="entry name" value="PTBPH3_RRM3"/>
</dbReference>
<dbReference type="InterPro" id="IPR000504">
    <property type="entry name" value="RRM_dom"/>
</dbReference>
<dbReference type="Pfam" id="PF11835">
    <property type="entry name" value="RRM_8"/>
    <property type="match status" value="1"/>
</dbReference>
<dbReference type="GO" id="GO:0003723">
    <property type="term" value="F:RNA binding"/>
    <property type="evidence" value="ECO:0007669"/>
    <property type="project" value="UniProtKB-UniRule"/>
</dbReference>
<feature type="domain" description="RRM" evidence="5">
    <location>
        <begin position="717"/>
        <end position="791"/>
    </location>
</feature>
<name>A0A6D2I873_9BRAS</name>
<dbReference type="SUPFAM" id="SSF57889">
    <property type="entry name" value="Cysteine-rich domain"/>
    <property type="match status" value="3"/>
</dbReference>
<sequence length="904" mass="102869">MDPIGGFHEVEKDGTLTLTYHHPKYCPQPQIEIPIPSAPENHLLFLCPHNRWRKHGHEEYSHSFLLSYSPEYVFSATRTQRNEPEPSVNFKMVHEDHILPLFWCNNKEFDVDGGCTICCGSKFGTDYYFCDYSSEIYHKECVESPLQIKHPYHHQHSLQLYFHPSPARNHECVCCGREVKYLVYTCSICEIFMHPVCAMKCNFVAHNDCMYFPRIIKISRHNHRIFYTSSLRLRERSCGVCRKSIDNEYGAYTCHKCDGYDVHPKCALRKDVCDGLELEGVPEDDDITKDLGPFDIISEGVIQYFLHDHHLRLEVSTTLYDENKFCQACVLPIFESSFYSCMECNFILHRTCANAPRRIQNPLHRHPLTLKAISGYDEGAFECDTCNRVSGGFVYQCSIRDCNFDLDVRCASISEPFDYEGHEHPLFLSLDPEEKIVCEVCKSERQDKLNCISCDYVVCIKCATLPFKARVFMAESSKVIHVRNVGHEISENDLLQLFQPFGVITKLVMLRAKNQALLQMQDVSSAVSALQFFTNVQPTIRGRNVYIQFSSHQELTTIEQNIHGREDEPNRILLVTIHHMLYPITVDVLHQVFSPYGFVEKLVTFQKSAGFQALIQYQIQQCAASARTALQGRNIYDGCCQLDIQFSNLDELQVNYNNDRSRDYTNPNLPSEQKGRSSHPGYGDVGVPYPQMANTAAIAAAFGGGLPPGITGTNERVTVLASNLNADSIDEDKLFNLFSLYGNIVRIKLLRNKPDHALIQMGDGFQAELAVHFLKGAMLFGKRLEVNFSKHPNITPGTDSHDYVNSNLNRFNRNAAKNYRYCCSPTKMIHLSTLPQDVTEEEVVSHVQEHGAIVNTKVFEMNGKKQALVQFENEEEAAEALVCKHATSLGGSIIRISFSQLQAI</sequence>
<dbReference type="InterPro" id="IPR034796">
    <property type="entry name" value="PTBPH3_RRM2"/>
</dbReference>
<dbReference type="CDD" id="cd12698">
    <property type="entry name" value="RRM3_PTBPH3"/>
    <property type="match status" value="1"/>
</dbReference>
<dbReference type="CDD" id="cd12692">
    <property type="entry name" value="RRM2_PTBPH3"/>
    <property type="match status" value="1"/>
</dbReference>
<evidence type="ECO:0000313" key="7">
    <source>
        <dbReference type="Proteomes" id="UP000467841"/>
    </source>
</evidence>
<dbReference type="Proteomes" id="UP000467841">
    <property type="component" value="Unassembled WGS sequence"/>
</dbReference>
<reference evidence="6" key="1">
    <citation type="submission" date="2020-01" db="EMBL/GenBank/DDBJ databases">
        <authorList>
            <person name="Mishra B."/>
        </authorList>
    </citation>
    <scope>NUCLEOTIDE SEQUENCE [LARGE SCALE GENOMIC DNA]</scope>
</reference>
<dbReference type="SUPFAM" id="SSF54928">
    <property type="entry name" value="RNA-binding domain, RBD"/>
    <property type="match status" value="3"/>
</dbReference>
<keyword evidence="2 3" id="KW-0694">RNA-binding</keyword>
<dbReference type="OrthoDB" id="296632at2759"/>